<dbReference type="PANTHER" id="PTHR31490">
    <property type="entry name" value="GLYCOSYL HYDROLASE"/>
    <property type="match status" value="1"/>
</dbReference>
<dbReference type="Gramene" id="TRITD3Bv1G011840.3">
    <property type="protein sequence ID" value="TRITD3Bv1G011840.3"/>
    <property type="gene ID" value="TRITD3Bv1G011840"/>
</dbReference>
<evidence type="ECO:0000256" key="4">
    <source>
        <dbReference type="ARBA" id="ARBA00023326"/>
    </source>
</evidence>
<dbReference type="Gene3D" id="3.20.20.80">
    <property type="entry name" value="Glycosidases"/>
    <property type="match status" value="1"/>
</dbReference>
<protein>
    <recommendedName>
        <fullName evidence="6">GH10 domain-containing protein</fullName>
    </recommendedName>
</protein>
<feature type="region of interest" description="Disordered" evidence="5">
    <location>
        <begin position="1"/>
        <end position="54"/>
    </location>
</feature>
<dbReference type="GO" id="GO:0031176">
    <property type="term" value="F:endo-1,4-beta-xylanase activity"/>
    <property type="evidence" value="ECO:0007669"/>
    <property type="project" value="UniProtKB-ARBA"/>
</dbReference>
<organism evidence="7 8">
    <name type="scientific">Triticum turgidum subsp. durum</name>
    <name type="common">Durum wheat</name>
    <name type="synonym">Triticum durum</name>
    <dbReference type="NCBI Taxonomy" id="4567"/>
    <lineage>
        <taxon>Eukaryota</taxon>
        <taxon>Viridiplantae</taxon>
        <taxon>Streptophyta</taxon>
        <taxon>Embryophyta</taxon>
        <taxon>Tracheophyta</taxon>
        <taxon>Spermatophyta</taxon>
        <taxon>Magnoliopsida</taxon>
        <taxon>Liliopsida</taxon>
        <taxon>Poales</taxon>
        <taxon>Poaceae</taxon>
        <taxon>BOP clade</taxon>
        <taxon>Pooideae</taxon>
        <taxon>Triticodae</taxon>
        <taxon>Triticeae</taxon>
        <taxon>Triticinae</taxon>
        <taxon>Triticum</taxon>
    </lineage>
</organism>
<evidence type="ECO:0000256" key="2">
    <source>
        <dbReference type="ARBA" id="ARBA00022801"/>
    </source>
</evidence>
<dbReference type="GO" id="GO:0000272">
    <property type="term" value="P:polysaccharide catabolic process"/>
    <property type="evidence" value="ECO:0007669"/>
    <property type="project" value="UniProtKB-KW"/>
</dbReference>
<keyword evidence="8" id="KW-1185">Reference proteome</keyword>
<dbReference type="AlphaFoldDB" id="A0A9R1Q6K3"/>
<dbReference type="SMART" id="SM00633">
    <property type="entry name" value="Glyco_10"/>
    <property type="match status" value="1"/>
</dbReference>
<reference evidence="7 8" key="1">
    <citation type="submission" date="2017-09" db="EMBL/GenBank/DDBJ databases">
        <authorList>
            <consortium name="International Durum Wheat Genome Sequencing Consortium (IDWGSC)"/>
            <person name="Milanesi L."/>
        </authorList>
    </citation>
    <scope>NUCLEOTIDE SEQUENCE [LARGE SCALE GENOMIC DNA]</scope>
    <source>
        <strain evidence="8">cv. Svevo</strain>
    </source>
</reference>
<feature type="compositionally biased region" description="Low complexity" evidence="5">
    <location>
        <begin position="13"/>
        <end position="40"/>
    </location>
</feature>
<dbReference type="SUPFAM" id="SSF51445">
    <property type="entry name" value="(Trans)glycosidases"/>
    <property type="match status" value="1"/>
</dbReference>
<name>A0A9R1Q6K3_TRITD</name>
<keyword evidence="3" id="KW-0119">Carbohydrate metabolism</keyword>
<dbReference type="InterPro" id="IPR044846">
    <property type="entry name" value="GH10"/>
</dbReference>
<evidence type="ECO:0000313" key="7">
    <source>
        <dbReference type="EMBL" id="VAH71576.1"/>
    </source>
</evidence>
<dbReference type="EMBL" id="LT934116">
    <property type="protein sequence ID" value="VAH71576.1"/>
    <property type="molecule type" value="Genomic_DNA"/>
</dbReference>
<dbReference type="PROSITE" id="PS51760">
    <property type="entry name" value="GH10_2"/>
    <property type="match status" value="1"/>
</dbReference>
<dbReference type="Proteomes" id="UP000324705">
    <property type="component" value="Chromosome 3B"/>
</dbReference>
<accession>A0A9R1Q6K3</accession>
<dbReference type="InterPro" id="IPR017853">
    <property type="entry name" value="GH"/>
</dbReference>
<dbReference type="PRINTS" id="PR00134">
    <property type="entry name" value="GLHYDRLASE10"/>
</dbReference>
<sequence length="422" mass="46141">MRSRPGCPRRPSTTWRTGTGRAAGTFSRPAAAAKRTASARPSPPARSSPASRTGWTEIKGVFRLKASPASGAAVHVQGAPAGVDVKVMDLQVFATDRKARFKKLRKKTDKVRKRDVVLKFAGAGASSAVSGASIRVMQMDTSFAFGACINPAVIQEPAFVDYFTKHFDWAVFENELKWYHTEAVQGQLNYADPDALLDFCDRHGKPVRGHCIFWAVDRMVQKWVKDLPNDQLAAAVQGRLTSLLTRYAGRFPHYDVNNEMLHGTFFQDRLGDDVNAFMFKETARLDPGAALFVNDYNVEGGGDPNATPEKYIAQVNALMEKGAPVGGIGLQGHVTNPAGEIICDDACLVNSDGTINDAGQRFINLRQEWTSHARGKIDSDGNFKFRGYHGSYVVQLATATGKMHRAFSVDKGDTPLVLDMDV</sequence>
<keyword evidence="2" id="KW-0378">Hydrolase</keyword>
<evidence type="ECO:0000313" key="8">
    <source>
        <dbReference type="Proteomes" id="UP000324705"/>
    </source>
</evidence>
<dbReference type="PANTHER" id="PTHR31490:SF14">
    <property type="entry name" value="OS01G0134900 PROTEIN"/>
    <property type="match status" value="1"/>
</dbReference>
<dbReference type="InterPro" id="IPR001000">
    <property type="entry name" value="GH10_dom"/>
</dbReference>
<keyword evidence="4" id="KW-0624">Polysaccharide degradation</keyword>
<evidence type="ECO:0000259" key="6">
    <source>
        <dbReference type="PROSITE" id="PS51760"/>
    </source>
</evidence>
<dbReference type="Pfam" id="PF00331">
    <property type="entry name" value="Glyco_hydro_10"/>
    <property type="match status" value="1"/>
</dbReference>
<evidence type="ECO:0000256" key="3">
    <source>
        <dbReference type="ARBA" id="ARBA00023277"/>
    </source>
</evidence>
<evidence type="ECO:0000256" key="1">
    <source>
        <dbReference type="ARBA" id="ARBA00007495"/>
    </source>
</evidence>
<evidence type="ECO:0000256" key="5">
    <source>
        <dbReference type="SAM" id="MobiDB-lite"/>
    </source>
</evidence>
<feature type="domain" description="GH10" evidence="6">
    <location>
        <begin position="128"/>
        <end position="422"/>
    </location>
</feature>
<comment type="similarity">
    <text evidence="1">Belongs to the glycosyl hydrolase 10 (cellulase F) family.</text>
</comment>
<gene>
    <name evidence="7" type="ORF">TRITD_3Bv1G011840</name>
</gene>
<proteinExistence type="inferred from homology"/>